<dbReference type="Proteomes" id="UP000238191">
    <property type="component" value="Unassembled WGS sequence"/>
</dbReference>
<evidence type="ECO:0000313" key="2">
    <source>
        <dbReference type="EMBL" id="PPU66909.1"/>
    </source>
</evidence>
<dbReference type="RefSeq" id="WP_046964066.1">
    <property type="nucleotide sequence ID" value="NZ_MDEI01000019.1"/>
</dbReference>
<comment type="caution">
    <text evidence="2">The sequence shown here is derived from an EMBL/GenBank/DDBJ whole genome shotgun (WGS) entry which is preliminary data.</text>
</comment>
<protein>
    <recommendedName>
        <fullName evidence="1">Bacteriophage T5 Orf172 DNA-binding domain-containing protein</fullName>
    </recommendedName>
</protein>
<dbReference type="Pfam" id="PF10544">
    <property type="entry name" value="T5orf172"/>
    <property type="match status" value="1"/>
</dbReference>
<dbReference type="InterPro" id="IPR018306">
    <property type="entry name" value="Phage_T5_Orf172_DNA-bd"/>
</dbReference>
<evidence type="ECO:0000313" key="3">
    <source>
        <dbReference type="Proteomes" id="UP000238191"/>
    </source>
</evidence>
<sequence>MNNENGFREVNPVYAGYPLKEYGWIYIAIDMRDMSFSKIGLTTKETPSRRIAEGRTYNPFLTLFTTYELAKCTFGISREELSAIEGYIHNRGSAFGPPLKHLDSGRDSEWFQIRPDYAESQVDWIIAKRGFTVDNEELYEYYDGPNNRNGISVRSMRKIKKIIRPTPIDMYNLAQAAGYDVGLIKPYLDYLEEFHAWCNPDQVWL</sequence>
<dbReference type="OrthoDB" id="7042091at2"/>
<feature type="domain" description="Bacteriophage T5 Orf172 DNA-binding" evidence="1">
    <location>
        <begin position="23"/>
        <end position="125"/>
    </location>
</feature>
<gene>
    <name evidence="2" type="ORF">XpiCFBP4643_18425</name>
</gene>
<organism evidence="2 3">
    <name type="scientific">Xanthomonas pisi</name>
    <dbReference type="NCBI Taxonomy" id="56457"/>
    <lineage>
        <taxon>Bacteria</taxon>
        <taxon>Pseudomonadati</taxon>
        <taxon>Pseudomonadota</taxon>
        <taxon>Gammaproteobacteria</taxon>
        <taxon>Lysobacterales</taxon>
        <taxon>Lysobacteraceae</taxon>
        <taxon>Xanthomonas</taxon>
    </lineage>
</organism>
<proteinExistence type="predicted"/>
<dbReference type="AlphaFoldDB" id="A0A2S7CZL1"/>
<accession>A0A2S7CZL1</accession>
<name>A0A2S7CZL1_9XANT</name>
<keyword evidence="3" id="KW-1185">Reference proteome</keyword>
<evidence type="ECO:0000259" key="1">
    <source>
        <dbReference type="Pfam" id="PF10544"/>
    </source>
</evidence>
<reference evidence="3" key="1">
    <citation type="submission" date="2016-08" db="EMBL/GenBank/DDBJ databases">
        <authorList>
            <person name="Merda D."/>
            <person name="Briand M."/>
            <person name="Taghouti G."/>
            <person name="Carrere S."/>
            <person name="Gouzy J."/>
            <person name="Portier P."/>
            <person name="Jacques M.-A."/>
            <person name="Fischer-Le Saux M."/>
        </authorList>
    </citation>
    <scope>NUCLEOTIDE SEQUENCE [LARGE SCALE GENOMIC DNA]</scope>
    <source>
        <strain evidence="3">CFBP4643</strain>
    </source>
</reference>
<dbReference type="EMBL" id="MDEI01000019">
    <property type="protein sequence ID" value="PPU66909.1"/>
    <property type="molecule type" value="Genomic_DNA"/>
</dbReference>